<keyword evidence="5" id="KW-1185">Reference proteome</keyword>
<protein>
    <recommendedName>
        <fullName evidence="3">Ig-like domain-containing protein</fullName>
    </recommendedName>
</protein>
<sequence length="576" mass="62517">MSTLTFIPEPDDDAHVLKCRAENPMISGSGLEDSLNLNVVYPPQVTLQLGNKLNPDTIKENDDVYFECNIRANPKKYKITWLHNNSSVTQNMSSGVILSTQSLVLQGVTRHNGGSYTCLAANSKGETSSKPVNLRVQFAPVCKSDDVTVVGASLDEALRVRCHVTADPGDVTFVWQFNNSGESFEVEQTRIGTGNGSTSDLSYTPKSERDYGTLACWGRNAIGRQAEPCIFQIVPAAKPGPLRNCTLRAATNQSSDALEVECVAGYDGGLPQRFVLEAYESRTMRLRLNVSSDSPLFRLDLNDLLPAHTPTLHIVLYASNPKGRSEVAMLEDIALKDAEKRTESVSGEGGVGLSIVPLAALLTGAVFTLGIAVLLVAVLAVRRRRDPHHHHLHHGASHQMELEAVKQQKVPPTGGLQPASRQNSLLEINHGEHRYVVSYTLKSAADCGQQQQQSQQQQPSERQPDILNTPRATEAMATDAPLQRPEVLFPVSRDSLMDPNRRLSGIPATFQMSPGLTSPEYPSSPATTPPPLPPSRSKLADKIPLSSSATNMYTSNGTVRKDHIISNSIPGPESCV</sequence>
<dbReference type="InterPro" id="IPR003599">
    <property type="entry name" value="Ig_sub"/>
</dbReference>
<dbReference type="InterPro" id="IPR013783">
    <property type="entry name" value="Ig-like_fold"/>
</dbReference>
<evidence type="ECO:0000313" key="5">
    <source>
        <dbReference type="Proteomes" id="UP000235965"/>
    </source>
</evidence>
<dbReference type="AlphaFoldDB" id="A0A2J7PYL7"/>
<dbReference type="PROSITE" id="PS50835">
    <property type="entry name" value="IG_LIKE"/>
    <property type="match status" value="2"/>
</dbReference>
<dbReference type="Pfam" id="PF13927">
    <property type="entry name" value="Ig_3"/>
    <property type="match status" value="1"/>
</dbReference>
<keyword evidence="2" id="KW-1133">Transmembrane helix</keyword>
<dbReference type="InParanoid" id="A0A2J7PYL7"/>
<evidence type="ECO:0000256" key="2">
    <source>
        <dbReference type="SAM" id="Phobius"/>
    </source>
</evidence>
<dbReference type="InterPro" id="IPR036179">
    <property type="entry name" value="Ig-like_dom_sf"/>
</dbReference>
<comment type="caution">
    <text evidence="4">The sequence shown here is derived from an EMBL/GenBank/DDBJ whole genome shotgun (WGS) entry which is preliminary data.</text>
</comment>
<accession>A0A2J7PYL7</accession>
<dbReference type="InterPro" id="IPR007110">
    <property type="entry name" value="Ig-like_dom"/>
</dbReference>
<reference evidence="4 5" key="1">
    <citation type="submission" date="2017-12" db="EMBL/GenBank/DDBJ databases">
        <title>Hemimetabolous genomes reveal molecular basis of termite eusociality.</title>
        <authorList>
            <person name="Harrison M.C."/>
            <person name="Jongepier E."/>
            <person name="Robertson H.M."/>
            <person name="Arning N."/>
            <person name="Bitard-Feildel T."/>
            <person name="Chao H."/>
            <person name="Childers C.P."/>
            <person name="Dinh H."/>
            <person name="Doddapaneni H."/>
            <person name="Dugan S."/>
            <person name="Gowin J."/>
            <person name="Greiner C."/>
            <person name="Han Y."/>
            <person name="Hu H."/>
            <person name="Hughes D.S.T."/>
            <person name="Huylmans A.-K."/>
            <person name="Kemena C."/>
            <person name="Kremer L.P.M."/>
            <person name="Lee S.L."/>
            <person name="Lopez-Ezquerra A."/>
            <person name="Mallet L."/>
            <person name="Monroy-Kuhn J.M."/>
            <person name="Moser A."/>
            <person name="Murali S.C."/>
            <person name="Muzny D.M."/>
            <person name="Otani S."/>
            <person name="Piulachs M.-D."/>
            <person name="Poelchau M."/>
            <person name="Qu J."/>
            <person name="Schaub F."/>
            <person name="Wada-Katsumata A."/>
            <person name="Worley K.C."/>
            <person name="Xie Q."/>
            <person name="Ylla G."/>
            <person name="Poulsen M."/>
            <person name="Gibbs R.A."/>
            <person name="Schal C."/>
            <person name="Richards S."/>
            <person name="Belles X."/>
            <person name="Korb J."/>
            <person name="Bornberg-Bauer E."/>
        </authorList>
    </citation>
    <scope>NUCLEOTIDE SEQUENCE [LARGE SCALE GENOMIC DNA]</scope>
    <source>
        <tissue evidence="4">Whole body</tissue>
    </source>
</reference>
<keyword evidence="2" id="KW-0812">Transmembrane</keyword>
<proteinExistence type="predicted"/>
<feature type="region of interest" description="Disordered" evidence="1">
    <location>
        <begin position="496"/>
        <end position="576"/>
    </location>
</feature>
<dbReference type="Gene3D" id="2.60.40.10">
    <property type="entry name" value="Immunoglobulins"/>
    <property type="match status" value="3"/>
</dbReference>
<feature type="compositionally biased region" description="Polar residues" evidence="1">
    <location>
        <begin position="545"/>
        <end position="558"/>
    </location>
</feature>
<dbReference type="SMART" id="SM00408">
    <property type="entry name" value="IGc2"/>
    <property type="match status" value="2"/>
</dbReference>
<dbReference type="PANTHER" id="PTHR23278">
    <property type="entry name" value="SIDESTEP PROTEIN"/>
    <property type="match status" value="1"/>
</dbReference>
<keyword evidence="2" id="KW-0472">Membrane</keyword>
<dbReference type="InterPro" id="IPR003598">
    <property type="entry name" value="Ig_sub2"/>
</dbReference>
<gene>
    <name evidence="4" type="ORF">B7P43_G14098</name>
</gene>
<dbReference type="Proteomes" id="UP000235965">
    <property type="component" value="Unassembled WGS sequence"/>
</dbReference>
<feature type="domain" description="Ig-like" evidence="3">
    <location>
        <begin position="43"/>
        <end position="133"/>
    </location>
</feature>
<dbReference type="PANTHER" id="PTHR23278:SF26">
    <property type="entry name" value="SIDESTEP III, ISOFORM O"/>
    <property type="match status" value="1"/>
</dbReference>
<dbReference type="EMBL" id="NEVH01020344">
    <property type="protein sequence ID" value="PNF21425.1"/>
    <property type="molecule type" value="Genomic_DNA"/>
</dbReference>
<name>A0A2J7PYL7_9NEOP</name>
<feature type="transmembrane region" description="Helical" evidence="2">
    <location>
        <begin position="358"/>
        <end position="381"/>
    </location>
</feature>
<evidence type="ECO:0000313" key="4">
    <source>
        <dbReference type="EMBL" id="PNF21425.1"/>
    </source>
</evidence>
<dbReference type="SMART" id="SM00409">
    <property type="entry name" value="IG"/>
    <property type="match status" value="1"/>
</dbReference>
<feature type="domain" description="Ig-like" evidence="3">
    <location>
        <begin position="151"/>
        <end position="216"/>
    </location>
</feature>
<evidence type="ECO:0000256" key="1">
    <source>
        <dbReference type="SAM" id="MobiDB-lite"/>
    </source>
</evidence>
<dbReference type="OrthoDB" id="10055806at2759"/>
<dbReference type="SUPFAM" id="SSF48726">
    <property type="entry name" value="Immunoglobulin"/>
    <property type="match status" value="3"/>
</dbReference>
<evidence type="ECO:0000259" key="3">
    <source>
        <dbReference type="PROSITE" id="PS50835"/>
    </source>
</evidence>
<dbReference type="STRING" id="105785.A0A2J7PYL7"/>
<feature type="compositionally biased region" description="Low complexity" evidence="1">
    <location>
        <begin position="517"/>
        <end position="526"/>
    </location>
</feature>
<organism evidence="4 5">
    <name type="scientific">Cryptotermes secundus</name>
    <dbReference type="NCBI Taxonomy" id="105785"/>
    <lineage>
        <taxon>Eukaryota</taxon>
        <taxon>Metazoa</taxon>
        <taxon>Ecdysozoa</taxon>
        <taxon>Arthropoda</taxon>
        <taxon>Hexapoda</taxon>
        <taxon>Insecta</taxon>
        <taxon>Pterygota</taxon>
        <taxon>Neoptera</taxon>
        <taxon>Polyneoptera</taxon>
        <taxon>Dictyoptera</taxon>
        <taxon>Blattodea</taxon>
        <taxon>Blattoidea</taxon>
        <taxon>Termitoidae</taxon>
        <taxon>Kalotermitidae</taxon>
        <taxon>Cryptotermitinae</taxon>
        <taxon>Cryptotermes</taxon>
    </lineage>
</organism>